<evidence type="ECO:0000313" key="1">
    <source>
        <dbReference type="EMBL" id="MCI55383.1"/>
    </source>
</evidence>
<evidence type="ECO:0000313" key="2">
    <source>
        <dbReference type="Proteomes" id="UP000265520"/>
    </source>
</evidence>
<dbReference type="Proteomes" id="UP000265520">
    <property type="component" value="Unassembled WGS sequence"/>
</dbReference>
<accession>A0A392T2N6</accession>
<comment type="caution">
    <text evidence="1">The sequence shown here is derived from an EMBL/GenBank/DDBJ whole genome shotgun (WGS) entry which is preliminary data.</text>
</comment>
<sequence>QLARHAGHQGLSIRLSLPSARHADSYGASRTFICSSRALRGEAGAACSCEIFI</sequence>
<reference evidence="1 2" key="1">
    <citation type="journal article" date="2018" name="Front. Plant Sci.">
        <title>Red Clover (Trifolium pratense) and Zigzag Clover (T. medium) - A Picture of Genomic Similarities and Differences.</title>
        <authorList>
            <person name="Dluhosova J."/>
            <person name="Istvanek J."/>
            <person name="Nedelnik J."/>
            <person name="Repkova J."/>
        </authorList>
    </citation>
    <scope>NUCLEOTIDE SEQUENCE [LARGE SCALE GENOMIC DNA]</scope>
    <source>
        <strain evidence="2">cv. 10/8</strain>
        <tissue evidence="1">Leaf</tissue>
    </source>
</reference>
<keyword evidence="2" id="KW-1185">Reference proteome</keyword>
<dbReference type="AlphaFoldDB" id="A0A392T2N6"/>
<proteinExistence type="predicted"/>
<name>A0A392T2N6_9FABA</name>
<protein>
    <submittedName>
        <fullName evidence="1">Uncharacterized protein</fullName>
    </submittedName>
</protein>
<feature type="non-terminal residue" evidence="1">
    <location>
        <position position="1"/>
    </location>
</feature>
<dbReference type="EMBL" id="LXQA010495442">
    <property type="protein sequence ID" value="MCI55383.1"/>
    <property type="molecule type" value="Genomic_DNA"/>
</dbReference>
<organism evidence="1 2">
    <name type="scientific">Trifolium medium</name>
    <dbReference type="NCBI Taxonomy" id="97028"/>
    <lineage>
        <taxon>Eukaryota</taxon>
        <taxon>Viridiplantae</taxon>
        <taxon>Streptophyta</taxon>
        <taxon>Embryophyta</taxon>
        <taxon>Tracheophyta</taxon>
        <taxon>Spermatophyta</taxon>
        <taxon>Magnoliopsida</taxon>
        <taxon>eudicotyledons</taxon>
        <taxon>Gunneridae</taxon>
        <taxon>Pentapetalae</taxon>
        <taxon>rosids</taxon>
        <taxon>fabids</taxon>
        <taxon>Fabales</taxon>
        <taxon>Fabaceae</taxon>
        <taxon>Papilionoideae</taxon>
        <taxon>50 kb inversion clade</taxon>
        <taxon>NPAAA clade</taxon>
        <taxon>Hologalegina</taxon>
        <taxon>IRL clade</taxon>
        <taxon>Trifolieae</taxon>
        <taxon>Trifolium</taxon>
    </lineage>
</organism>